<dbReference type="InterPro" id="IPR002509">
    <property type="entry name" value="NODB_dom"/>
</dbReference>
<sequence>MSSSDVYNRALWLLIAIMGSLILTLYVVYKPPAFLVRYFQRRWPDVLWEVPTRKKVVALTIDDAPSEYTSDILAILRAHQVTATFFVIGSQIVGREEVLRRAVREANELGNHAMEDEPSRSLSNPVLQEQVLDVQQRIREIYRDVDLNPPLNLFRPGSGFFSTRMRQLLAGLDYRLVLGGIYPHDAQIPYWKVNAYHVLSMLRPGAIIICHDRRSWTAPMLRHVIPEIQRQGYRIVTVSELLLQQD</sequence>
<accession>A0A1L9SNB1</accession>
<keyword evidence="2" id="KW-0119">Carbohydrate metabolism</keyword>
<name>A0A1L9SNB1_9EURO</name>
<reference evidence="9" key="1">
    <citation type="journal article" date="2017" name="Genome Biol.">
        <title>Comparative genomics reveals high biological diversity and specific adaptations in the industrially and medically important fungal genus Aspergillus.</title>
        <authorList>
            <person name="de Vries R.P."/>
            <person name="Riley R."/>
            <person name="Wiebenga A."/>
            <person name="Aguilar-Osorio G."/>
            <person name="Amillis S."/>
            <person name="Uchima C.A."/>
            <person name="Anderluh G."/>
            <person name="Asadollahi M."/>
            <person name="Askin M."/>
            <person name="Barry K."/>
            <person name="Battaglia E."/>
            <person name="Bayram O."/>
            <person name="Benocci T."/>
            <person name="Braus-Stromeyer S.A."/>
            <person name="Caldana C."/>
            <person name="Canovas D."/>
            <person name="Cerqueira G.C."/>
            <person name="Chen F."/>
            <person name="Chen W."/>
            <person name="Choi C."/>
            <person name="Clum A."/>
            <person name="Dos Santos R.A."/>
            <person name="Damasio A.R."/>
            <person name="Diallinas G."/>
            <person name="Emri T."/>
            <person name="Fekete E."/>
            <person name="Flipphi M."/>
            <person name="Freyberg S."/>
            <person name="Gallo A."/>
            <person name="Gournas C."/>
            <person name="Habgood R."/>
            <person name="Hainaut M."/>
            <person name="Harispe M.L."/>
            <person name="Henrissat B."/>
            <person name="Hilden K.S."/>
            <person name="Hope R."/>
            <person name="Hossain A."/>
            <person name="Karabika E."/>
            <person name="Karaffa L."/>
            <person name="Karanyi Z."/>
            <person name="Krasevec N."/>
            <person name="Kuo A."/>
            <person name="Kusch H."/>
            <person name="LaButti K."/>
            <person name="Lagendijk E.L."/>
            <person name="Lapidus A."/>
            <person name="Levasseur A."/>
            <person name="Lindquist E."/>
            <person name="Lipzen A."/>
            <person name="Logrieco A.F."/>
            <person name="MacCabe A."/>
            <person name="Maekelae M.R."/>
            <person name="Malavazi I."/>
            <person name="Melin P."/>
            <person name="Meyer V."/>
            <person name="Mielnichuk N."/>
            <person name="Miskei M."/>
            <person name="Molnar A.P."/>
            <person name="Mule G."/>
            <person name="Ngan C.Y."/>
            <person name="Orejas M."/>
            <person name="Orosz E."/>
            <person name="Ouedraogo J.P."/>
            <person name="Overkamp K.M."/>
            <person name="Park H.-S."/>
            <person name="Perrone G."/>
            <person name="Piumi F."/>
            <person name="Punt P.J."/>
            <person name="Ram A.F."/>
            <person name="Ramon A."/>
            <person name="Rauscher S."/>
            <person name="Record E."/>
            <person name="Riano-Pachon D.M."/>
            <person name="Robert V."/>
            <person name="Roehrig J."/>
            <person name="Ruller R."/>
            <person name="Salamov A."/>
            <person name="Salih N.S."/>
            <person name="Samson R.A."/>
            <person name="Sandor E."/>
            <person name="Sanguinetti M."/>
            <person name="Schuetze T."/>
            <person name="Sepcic K."/>
            <person name="Shelest E."/>
            <person name="Sherlock G."/>
            <person name="Sophianopoulou V."/>
            <person name="Squina F.M."/>
            <person name="Sun H."/>
            <person name="Susca A."/>
            <person name="Todd R.B."/>
            <person name="Tsang A."/>
            <person name="Unkles S.E."/>
            <person name="van de Wiele N."/>
            <person name="van Rossen-Uffink D."/>
            <person name="Oliveira J.V."/>
            <person name="Vesth T.C."/>
            <person name="Visser J."/>
            <person name="Yu J.-H."/>
            <person name="Zhou M."/>
            <person name="Andersen M.R."/>
            <person name="Archer D.B."/>
            <person name="Baker S.E."/>
            <person name="Benoit I."/>
            <person name="Brakhage A.A."/>
            <person name="Braus G.H."/>
            <person name="Fischer R."/>
            <person name="Frisvad J.C."/>
            <person name="Goldman G.H."/>
            <person name="Houbraken J."/>
            <person name="Oakley B."/>
            <person name="Pocsi I."/>
            <person name="Scazzocchio C."/>
            <person name="Seiboth B."/>
            <person name="vanKuyk P.A."/>
            <person name="Wortman J."/>
            <person name="Dyer P.S."/>
            <person name="Grigoriev I.V."/>
        </authorList>
    </citation>
    <scope>NUCLEOTIDE SEQUENCE [LARGE SCALE GENOMIC DNA]</scope>
    <source>
        <strain evidence="9">CBS 506.65</strain>
    </source>
</reference>
<dbReference type="AlphaFoldDB" id="A0A1L9SNB1"/>
<dbReference type="VEuPathDB" id="FungiDB:ASPZODRAFT_61894"/>
<dbReference type="GO" id="GO:0005975">
    <property type="term" value="P:carbohydrate metabolic process"/>
    <property type="evidence" value="ECO:0007669"/>
    <property type="project" value="InterPro"/>
</dbReference>
<dbReference type="InterPro" id="IPR011330">
    <property type="entry name" value="Glyco_hydro/deAcase_b/a-brl"/>
</dbReference>
<evidence type="ECO:0000256" key="4">
    <source>
        <dbReference type="ARBA" id="ARBA00024056"/>
    </source>
</evidence>
<keyword evidence="3" id="KW-0170">Cobalt</keyword>
<evidence type="ECO:0000256" key="6">
    <source>
        <dbReference type="SAM" id="Phobius"/>
    </source>
</evidence>
<organism evidence="8 9">
    <name type="scientific">Penicilliopsis zonata CBS 506.65</name>
    <dbReference type="NCBI Taxonomy" id="1073090"/>
    <lineage>
        <taxon>Eukaryota</taxon>
        <taxon>Fungi</taxon>
        <taxon>Dikarya</taxon>
        <taxon>Ascomycota</taxon>
        <taxon>Pezizomycotina</taxon>
        <taxon>Eurotiomycetes</taxon>
        <taxon>Eurotiomycetidae</taxon>
        <taxon>Eurotiales</taxon>
        <taxon>Aspergillaceae</taxon>
        <taxon>Penicilliopsis</taxon>
    </lineage>
</organism>
<dbReference type="Pfam" id="PF01522">
    <property type="entry name" value="Polysacc_deac_1"/>
    <property type="match status" value="1"/>
</dbReference>
<protein>
    <recommendedName>
        <fullName evidence="4">chitin deacetylase</fullName>
        <ecNumber evidence="4">3.5.1.41</ecNumber>
    </recommendedName>
</protein>
<dbReference type="Gene3D" id="3.20.20.370">
    <property type="entry name" value="Glycoside hydrolase/deacetylase"/>
    <property type="match status" value="1"/>
</dbReference>
<feature type="domain" description="NodB homology" evidence="7">
    <location>
        <begin position="55"/>
        <end position="236"/>
    </location>
</feature>
<feature type="transmembrane region" description="Helical" evidence="6">
    <location>
        <begin position="6"/>
        <end position="29"/>
    </location>
</feature>
<evidence type="ECO:0000259" key="7">
    <source>
        <dbReference type="PROSITE" id="PS51677"/>
    </source>
</evidence>
<dbReference type="CDD" id="cd10958">
    <property type="entry name" value="CE4_NodB_like_2"/>
    <property type="match status" value="1"/>
</dbReference>
<evidence type="ECO:0000313" key="9">
    <source>
        <dbReference type="Proteomes" id="UP000184188"/>
    </source>
</evidence>
<dbReference type="GeneID" id="34615488"/>
<dbReference type="EC" id="3.5.1.41" evidence="4"/>
<comment type="cofactor">
    <cofactor evidence="1">
        <name>Co(2+)</name>
        <dbReference type="ChEBI" id="CHEBI:48828"/>
    </cofactor>
</comment>
<dbReference type="OrthoDB" id="407355at2759"/>
<dbReference type="PANTHER" id="PTHR10587">
    <property type="entry name" value="GLYCOSYL TRANSFERASE-RELATED"/>
    <property type="match status" value="1"/>
</dbReference>
<dbReference type="STRING" id="1073090.A0A1L9SNB1"/>
<dbReference type="PROSITE" id="PS51677">
    <property type="entry name" value="NODB"/>
    <property type="match status" value="1"/>
</dbReference>
<keyword evidence="6" id="KW-0472">Membrane</keyword>
<dbReference type="GO" id="GO:0009272">
    <property type="term" value="P:fungal-type cell wall biogenesis"/>
    <property type="evidence" value="ECO:0007669"/>
    <property type="project" value="UniProtKB-ARBA"/>
</dbReference>
<evidence type="ECO:0000313" key="8">
    <source>
        <dbReference type="EMBL" id="OJJ48749.1"/>
    </source>
</evidence>
<evidence type="ECO:0000256" key="1">
    <source>
        <dbReference type="ARBA" id="ARBA00001941"/>
    </source>
</evidence>
<dbReference type="RefSeq" id="XP_022583259.1">
    <property type="nucleotide sequence ID" value="XM_022729024.1"/>
</dbReference>
<dbReference type="SUPFAM" id="SSF88713">
    <property type="entry name" value="Glycoside hydrolase/deacetylase"/>
    <property type="match status" value="1"/>
</dbReference>
<gene>
    <name evidence="8" type="ORF">ASPZODRAFT_61894</name>
</gene>
<keyword evidence="9" id="KW-1185">Reference proteome</keyword>
<comment type="catalytic activity">
    <reaction evidence="5">
        <text>[(1-&gt;4)-N-acetyl-beta-D-glucosaminyl](n) + n H2O = chitosan + n acetate</text>
        <dbReference type="Rhea" id="RHEA:10464"/>
        <dbReference type="Rhea" id="RHEA-COMP:9593"/>
        <dbReference type="Rhea" id="RHEA-COMP:9597"/>
        <dbReference type="ChEBI" id="CHEBI:15377"/>
        <dbReference type="ChEBI" id="CHEBI:17029"/>
        <dbReference type="ChEBI" id="CHEBI:30089"/>
        <dbReference type="ChEBI" id="CHEBI:57704"/>
        <dbReference type="EC" id="3.5.1.41"/>
    </reaction>
    <physiologicalReaction direction="left-to-right" evidence="5">
        <dbReference type="Rhea" id="RHEA:10465"/>
    </physiologicalReaction>
</comment>
<evidence type="ECO:0000256" key="2">
    <source>
        <dbReference type="ARBA" id="ARBA00023024"/>
    </source>
</evidence>
<proteinExistence type="predicted"/>
<dbReference type="PANTHER" id="PTHR10587:SF137">
    <property type="entry name" value="4-DEOXY-4-FORMAMIDO-L-ARABINOSE-PHOSPHOUNDECAPRENOL DEFORMYLASE ARND-RELATED"/>
    <property type="match status" value="1"/>
</dbReference>
<dbReference type="Proteomes" id="UP000184188">
    <property type="component" value="Unassembled WGS sequence"/>
</dbReference>
<keyword evidence="6" id="KW-0812">Transmembrane</keyword>
<keyword evidence="2" id="KW-0624">Polysaccharide degradation</keyword>
<dbReference type="EMBL" id="KV878339">
    <property type="protein sequence ID" value="OJJ48749.1"/>
    <property type="molecule type" value="Genomic_DNA"/>
</dbReference>
<keyword evidence="6" id="KW-1133">Transmembrane helix</keyword>
<evidence type="ECO:0000256" key="3">
    <source>
        <dbReference type="ARBA" id="ARBA00023285"/>
    </source>
</evidence>
<dbReference type="InterPro" id="IPR050248">
    <property type="entry name" value="Polysacc_deacetylase_ArnD"/>
</dbReference>
<dbReference type="GO" id="GO:0004099">
    <property type="term" value="F:chitin deacetylase activity"/>
    <property type="evidence" value="ECO:0007669"/>
    <property type="project" value="UniProtKB-EC"/>
</dbReference>
<dbReference type="GO" id="GO:0006032">
    <property type="term" value="P:chitin catabolic process"/>
    <property type="evidence" value="ECO:0007669"/>
    <property type="project" value="UniProtKB-KW"/>
</dbReference>
<keyword evidence="2" id="KW-0146">Chitin degradation</keyword>
<evidence type="ECO:0000256" key="5">
    <source>
        <dbReference type="ARBA" id="ARBA00048494"/>
    </source>
</evidence>